<evidence type="ECO:0000313" key="2">
    <source>
        <dbReference type="EMBL" id="KAF6805820.1"/>
    </source>
</evidence>
<keyword evidence="3" id="KW-1185">Reference proteome</keyword>
<protein>
    <submittedName>
        <fullName evidence="2">Uncharacterized protein</fullName>
    </submittedName>
</protein>
<evidence type="ECO:0000256" key="1">
    <source>
        <dbReference type="SAM" id="MobiDB-lite"/>
    </source>
</evidence>
<comment type="caution">
    <text evidence="2">The sequence shown here is derived from an EMBL/GenBank/DDBJ whole genome shotgun (WGS) entry which is preliminary data.</text>
</comment>
<dbReference type="Proteomes" id="UP000652219">
    <property type="component" value="Unassembled WGS sequence"/>
</dbReference>
<organism evidence="2 3">
    <name type="scientific">Colletotrichum sojae</name>
    <dbReference type="NCBI Taxonomy" id="2175907"/>
    <lineage>
        <taxon>Eukaryota</taxon>
        <taxon>Fungi</taxon>
        <taxon>Dikarya</taxon>
        <taxon>Ascomycota</taxon>
        <taxon>Pezizomycotina</taxon>
        <taxon>Sordariomycetes</taxon>
        <taxon>Hypocreomycetidae</taxon>
        <taxon>Glomerellales</taxon>
        <taxon>Glomerellaceae</taxon>
        <taxon>Colletotrichum</taxon>
        <taxon>Colletotrichum orchidearum species complex</taxon>
    </lineage>
</organism>
<proteinExistence type="predicted"/>
<feature type="region of interest" description="Disordered" evidence="1">
    <location>
        <begin position="88"/>
        <end position="110"/>
    </location>
</feature>
<sequence length="110" mass="12225">MRPPPPPFPGTKGHADHRDGDFRCASVAVGDPTESVVEWGYVRASDGASGPHPQVWARHRAALDRSLILGLGLRTEPADRPVHPRIRDLRFPRSAPHRSHHRPVSMFHVP</sequence>
<dbReference type="EMBL" id="WIGN01000173">
    <property type="protein sequence ID" value="KAF6805820.1"/>
    <property type="molecule type" value="Genomic_DNA"/>
</dbReference>
<accession>A0A8H6MRT2</accession>
<name>A0A8H6MRT2_9PEZI</name>
<dbReference type="AlphaFoldDB" id="A0A8H6MRT2"/>
<gene>
    <name evidence="2" type="ORF">CSOJ01_09249</name>
</gene>
<reference evidence="2 3" key="1">
    <citation type="journal article" date="2020" name="Phytopathology">
        <title>Genome Sequence Resources of Colletotrichum truncatum, C. plurivorum, C. musicola, and C. sojae: Four Species Pathogenic to Soybean (Glycine max).</title>
        <authorList>
            <person name="Rogerio F."/>
            <person name="Boufleur T.R."/>
            <person name="Ciampi-Guillardi M."/>
            <person name="Sukno S.A."/>
            <person name="Thon M.R."/>
            <person name="Massola Junior N.S."/>
            <person name="Baroncelli R."/>
        </authorList>
    </citation>
    <scope>NUCLEOTIDE SEQUENCE [LARGE SCALE GENOMIC DNA]</scope>
    <source>
        <strain evidence="2 3">LFN0009</strain>
    </source>
</reference>
<evidence type="ECO:0000313" key="3">
    <source>
        <dbReference type="Proteomes" id="UP000652219"/>
    </source>
</evidence>